<evidence type="ECO:0000259" key="7">
    <source>
        <dbReference type="PROSITE" id="PS50111"/>
    </source>
</evidence>
<dbReference type="PANTHER" id="PTHR43531">
    <property type="entry name" value="PROTEIN ICFG"/>
    <property type="match status" value="1"/>
</dbReference>
<evidence type="ECO:0000259" key="8">
    <source>
        <dbReference type="PROSITE" id="PS50885"/>
    </source>
</evidence>
<dbReference type="FunFam" id="1.10.287.950:FF:000001">
    <property type="entry name" value="Methyl-accepting chemotaxis sensory transducer"/>
    <property type="match status" value="1"/>
</dbReference>
<accession>A0A2T4IF83</accession>
<dbReference type="InterPro" id="IPR003660">
    <property type="entry name" value="HAMP_dom"/>
</dbReference>
<dbReference type="InterPro" id="IPR051310">
    <property type="entry name" value="MCP_chemotaxis"/>
</dbReference>
<feature type="domain" description="NIT" evidence="9">
    <location>
        <begin position="13"/>
        <end position="263"/>
    </location>
</feature>
<dbReference type="PANTHER" id="PTHR43531:SF11">
    <property type="entry name" value="METHYL-ACCEPTING CHEMOTAXIS PROTEIN 3"/>
    <property type="match status" value="1"/>
</dbReference>
<organism evidence="10 11">
    <name type="scientific">Pseudothauera lacus</name>
    <dbReference type="NCBI Taxonomy" id="2136175"/>
    <lineage>
        <taxon>Bacteria</taxon>
        <taxon>Pseudomonadati</taxon>
        <taxon>Pseudomonadota</taxon>
        <taxon>Betaproteobacteria</taxon>
        <taxon>Rhodocyclales</taxon>
        <taxon>Zoogloeaceae</taxon>
        <taxon>Pseudothauera</taxon>
    </lineage>
</organism>
<protein>
    <recommendedName>
        <fullName evidence="12">Methyl-accepting chemotaxis sensory transducer</fullName>
    </recommendedName>
</protein>
<dbReference type="EMBL" id="PZKC01000007">
    <property type="protein sequence ID" value="PTD96356.1"/>
    <property type="molecule type" value="Genomic_DNA"/>
</dbReference>
<dbReference type="PROSITE" id="PS50885">
    <property type="entry name" value="HAMP"/>
    <property type="match status" value="1"/>
</dbReference>
<dbReference type="CDD" id="cd06225">
    <property type="entry name" value="HAMP"/>
    <property type="match status" value="1"/>
</dbReference>
<dbReference type="Proteomes" id="UP000241193">
    <property type="component" value="Unassembled WGS sequence"/>
</dbReference>
<feature type="compositionally biased region" description="Low complexity" evidence="5">
    <location>
        <begin position="551"/>
        <end position="563"/>
    </location>
</feature>
<dbReference type="Pfam" id="PF00015">
    <property type="entry name" value="MCPsignal"/>
    <property type="match status" value="1"/>
</dbReference>
<gene>
    <name evidence="10" type="ORF">C8261_10200</name>
</gene>
<dbReference type="AlphaFoldDB" id="A0A2T4IF83"/>
<sequence>MLATIETLSTVAVRSSALVHELQKERGLSAGFLASRGTRFQSELATQHTLTDRYLGELRSQLDTLDATALGSRFTTSLNAARGQIDRLGDTRSRVRALSASGADSFVYYTASIDAYLALITTINQLSEHQQVSQAILGYVMFLNAKEQAGRERATLNAAFAANAFDAALYRRFITIVAAQDTYLAAFRDFGSPGARALLEEKLASRAAREVDRIRGIAFERADSGGFGIEPAAWFATITEKIDDMKLVEDLLSAELDTLVARLAREARFELWVGGLLTLASLALALWFGFVVRGIVSSLRRAMESAERIAGGDLTENIEISRMDETGQLLMSMKHIVERLSHTIGEIRSAAEQLTNASGQISATAQTLSQSSSEQAASVEETTASIEQITASIDHTSENARTTDGIAGQTAREAEDGGGAVQETVAAMQQIADRIGIVDDIAYQTNLLALNAAIEAARAGEHGKGFAVVAAEVRKLAERSQQAAQEISTLAARSVSTAEKAGGMLQKIVPDVRRTSELVQEIAASSTEQAAGIAQINTAMGQLSQASQHNASASEELAATAEEMGSQAQQLHELMEYFRIDDGAR</sequence>
<keyword evidence="6" id="KW-0812">Transmembrane</keyword>
<dbReference type="SUPFAM" id="SSF58104">
    <property type="entry name" value="Methyl-accepting chemotaxis protein (MCP) signaling domain"/>
    <property type="match status" value="1"/>
</dbReference>
<keyword evidence="11" id="KW-1185">Reference proteome</keyword>
<proteinExistence type="inferred from homology"/>
<evidence type="ECO:0008006" key="12">
    <source>
        <dbReference type="Google" id="ProtNLM"/>
    </source>
</evidence>
<dbReference type="GO" id="GO:0004888">
    <property type="term" value="F:transmembrane signaling receptor activity"/>
    <property type="evidence" value="ECO:0007669"/>
    <property type="project" value="TreeGrafter"/>
</dbReference>
<dbReference type="PROSITE" id="PS50111">
    <property type="entry name" value="CHEMOTAXIS_TRANSDUC_2"/>
    <property type="match status" value="1"/>
</dbReference>
<evidence type="ECO:0000256" key="5">
    <source>
        <dbReference type="SAM" id="MobiDB-lite"/>
    </source>
</evidence>
<dbReference type="InterPro" id="IPR004089">
    <property type="entry name" value="MCPsignal_dom"/>
</dbReference>
<evidence type="ECO:0000256" key="6">
    <source>
        <dbReference type="SAM" id="Phobius"/>
    </source>
</evidence>
<reference evidence="10 11" key="2">
    <citation type="submission" date="2018-04" db="EMBL/GenBank/DDBJ databases">
        <title>Thauera lacus sp. nov., isolated from an saline lake in Inner Mongolia, China.</title>
        <authorList>
            <person name="Liang Q.-Y."/>
        </authorList>
    </citation>
    <scope>NUCLEOTIDE SEQUENCE [LARGE SCALE GENOMIC DNA]</scope>
    <source>
        <strain evidence="10 11">D20</strain>
    </source>
</reference>
<dbReference type="Pfam" id="PF08376">
    <property type="entry name" value="NIT"/>
    <property type="match status" value="1"/>
</dbReference>
<evidence type="ECO:0000256" key="2">
    <source>
        <dbReference type="ARBA" id="ARBA00022500"/>
    </source>
</evidence>
<evidence type="ECO:0000313" key="11">
    <source>
        <dbReference type="Proteomes" id="UP000241193"/>
    </source>
</evidence>
<evidence type="ECO:0000259" key="9">
    <source>
        <dbReference type="PROSITE" id="PS50906"/>
    </source>
</evidence>
<keyword evidence="6" id="KW-1133">Transmembrane helix</keyword>
<dbReference type="SMART" id="SM00283">
    <property type="entry name" value="MA"/>
    <property type="match status" value="1"/>
</dbReference>
<evidence type="ECO:0000256" key="1">
    <source>
        <dbReference type="ARBA" id="ARBA00004370"/>
    </source>
</evidence>
<dbReference type="GO" id="GO:0007165">
    <property type="term" value="P:signal transduction"/>
    <property type="evidence" value="ECO:0007669"/>
    <property type="project" value="UniProtKB-KW"/>
</dbReference>
<dbReference type="Pfam" id="PF00672">
    <property type="entry name" value="HAMP"/>
    <property type="match status" value="1"/>
</dbReference>
<evidence type="ECO:0000256" key="3">
    <source>
        <dbReference type="ARBA" id="ARBA00029447"/>
    </source>
</evidence>
<keyword evidence="4" id="KW-0807">Transducer</keyword>
<dbReference type="OrthoDB" id="8899037at2"/>
<evidence type="ECO:0000256" key="4">
    <source>
        <dbReference type="PROSITE-ProRule" id="PRU00284"/>
    </source>
</evidence>
<keyword evidence="6" id="KW-0472">Membrane</keyword>
<dbReference type="GO" id="GO:0005886">
    <property type="term" value="C:plasma membrane"/>
    <property type="evidence" value="ECO:0007669"/>
    <property type="project" value="TreeGrafter"/>
</dbReference>
<dbReference type="GO" id="GO:0006935">
    <property type="term" value="P:chemotaxis"/>
    <property type="evidence" value="ECO:0007669"/>
    <property type="project" value="UniProtKB-KW"/>
</dbReference>
<comment type="subcellular location">
    <subcellularLocation>
        <location evidence="1">Membrane</location>
    </subcellularLocation>
</comment>
<comment type="similarity">
    <text evidence="3">Belongs to the methyl-accepting chemotaxis (MCP) protein family.</text>
</comment>
<dbReference type="InterPro" id="IPR010910">
    <property type="entry name" value="Nitrate/nitrite_sensing_bac"/>
</dbReference>
<keyword evidence="2" id="KW-0145">Chemotaxis</keyword>
<dbReference type="SMART" id="SM00304">
    <property type="entry name" value="HAMP"/>
    <property type="match status" value="2"/>
</dbReference>
<comment type="caution">
    <text evidence="10">The sequence shown here is derived from an EMBL/GenBank/DDBJ whole genome shotgun (WGS) entry which is preliminary data.</text>
</comment>
<reference evidence="10 11" key="1">
    <citation type="submission" date="2018-03" db="EMBL/GenBank/DDBJ databases">
        <authorList>
            <person name="Keele B.F."/>
        </authorList>
    </citation>
    <scope>NUCLEOTIDE SEQUENCE [LARGE SCALE GENOMIC DNA]</scope>
    <source>
        <strain evidence="10 11">D20</strain>
    </source>
</reference>
<name>A0A2T4IF83_9RHOO</name>
<dbReference type="InterPro" id="IPR013587">
    <property type="entry name" value="Nitrate/nitrite_sensing"/>
</dbReference>
<evidence type="ECO:0000313" key="10">
    <source>
        <dbReference type="EMBL" id="PTD96356.1"/>
    </source>
</evidence>
<feature type="transmembrane region" description="Helical" evidence="6">
    <location>
        <begin position="271"/>
        <end position="296"/>
    </location>
</feature>
<dbReference type="PROSITE" id="PS50906">
    <property type="entry name" value="NIT"/>
    <property type="match status" value="1"/>
</dbReference>
<feature type="region of interest" description="Disordered" evidence="5">
    <location>
        <begin position="545"/>
        <end position="566"/>
    </location>
</feature>
<dbReference type="Gene3D" id="1.10.287.950">
    <property type="entry name" value="Methyl-accepting chemotaxis protein"/>
    <property type="match status" value="1"/>
</dbReference>
<feature type="domain" description="Methyl-accepting transducer" evidence="7">
    <location>
        <begin position="350"/>
        <end position="565"/>
    </location>
</feature>
<feature type="domain" description="HAMP" evidence="8">
    <location>
        <begin position="293"/>
        <end position="345"/>
    </location>
</feature>